<dbReference type="InterPro" id="IPR048998">
    <property type="entry name" value="STPR"/>
</dbReference>
<evidence type="ECO:0000256" key="1">
    <source>
        <dbReference type="SAM" id="MobiDB-lite"/>
    </source>
</evidence>
<accession>A0A3P6RZY2</accession>
<feature type="compositionally biased region" description="Basic and acidic residues" evidence="1">
    <location>
        <begin position="1"/>
        <end position="70"/>
    </location>
</feature>
<feature type="domain" description="STPR" evidence="2">
    <location>
        <begin position="12"/>
        <end position="71"/>
    </location>
</feature>
<dbReference type="AlphaFoldDB" id="A0A3P6RZY2"/>
<gene>
    <name evidence="3" type="ORF">CGOC_LOCUS1348</name>
</gene>
<keyword evidence="4" id="KW-1185">Reference proteome</keyword>
<dbReference type="Proteomes" id="UP000271889">
    <property type="component" value="Unassembled WGS sequence"/>
</dbReference>
<dbReference type="EMBL" id="UYRV01002462">
    <property type="protein sequence ID" value="VDK48721.1"/>
    <property type="molecule type" value="Genomic_DNA"/>
</dbReference>
<evidence type="ECO:0000259" key="2">
    <source>
        <dbReference type="Pfam" id="PF21107"/>
    </source>
</evidence>
<dbReference type="OrthoDB" id="10057854at2759"/>
<reference evidence="3 4" key="1">
    <citation type="submission" date="2018-11" db="EMBL/GenBank/DDBJ databases">
        <authorList>
            <consortium name="Pathogen Informatics"/>
        </authorList>
    </citation>
    <scope>NUCLEOTIDE SEQUENCE [LARGE SCALE GENOMIC DNA]</scope>
</reference>
<organism evidence="3 4">
    <name type="scientific">Cylicostephanus goldi</name>
    <name type="common">Nematode worm</name>
    <dbReference type="NCBI Taxonomy" id="71465"/>
    <lineage>
        <taxon>Eukaryota</taxon>
        <taxon>Metazoa</taxon>
        <taxon>Ecdysozoa</taxon>
        <taxon>Nematoda</taxon>
        <taxon>Chromadorea</taxon>
        <taxon>Rhabditida</taxon>
        <taxon>Rhabditina</taxon>
        <taxon>Rhabditomorpha</taxon>
        <taxon>Strongyloidea</taxon>
        <taxon>Strongylidae</taxon>
        <taxon>Cylicostephanus</taxon>
    </lineage>
</organism>
<sequence length="262" mass="29233">MALHRRNEPADKRKKRLADNAENTRLKRMKETEEQRTERLAKNAERARIRRSAETVEQRSLRLRASADARRNRRMHYLDQSNNEGSSADARVEDPEDSTMGLSSDVVLHSATSVAAFTEDASTTSFSRVDAEVVHNIGEVAVQIDPTKDGNYQRSVSVSETHLDDSAILRNDFDPTSSMSAEMPFGKLAVRDSYDEYAPTPPTALGVNWNGSSESNLDTATVQNVVPFEYGCLNEFENMEHLSNCSCIVSATTMEQSAIQVR</sequence>
<protein>
    <recommendedName>
        <fullName evidence="2">STPR domain-containing protein</fullName>
    </recommendedName>
</protein>
<proteinExistence type="predicted"/>
<evidence type="ECO:0000313" key="3">
    <source>
        <dbReference type="EMBL" id="VDK48721.1"/>
    </source>
</evidence>
<name>A0A3P6RZY2_CYLGO</name>
<feature type="region of interest" description="Disordered" evidence="1">
    <location>
        <begin position="1"/>
        <end position="101"/>
    </location>
</feature>
<dbReference type="Pfam" id="PF21107">
    <property type="entry name" value="STPRs"/>
    <property type="match status" value="1"/>
</dbReference>
<evidence type="ECO:0000313" key="4">
    <source>
        <dbReference type="Proteomes" id="UP000271889"/>
    </source>
</evidence>